<feature type="region of interest" description="Disordered" evidence="1">
    <location>
        <begin position="20"/>
        <end position="49"/>
    </location>
</feature>
<evidence type="ECO:0000313" key="3">
    <source>
        <dbReference type="EMBL" id="RVU31168.1"/>
    </source>
</evidence>
<feature type="signal peptide" evidence="2">
    <location>
        <begin position="1"/>
        <end position="27"/>
    </location>
</feature>
<keyword evidence="2" id="KW-0732">Signal</keyword>
<evidence type="ECO:0008006" key="5">
    <source>
        <dbReference type="Google" id="ProtNLM"/>
    </source>
</evidence>
<evidence type="ECO:0000256" key="1">
    <source>
        <dbReference type="SAM" id="MobiDB-lite"/>
    </source>
</evidence>
<organism evidence="3 4">
    <name type="scientific">Neptunomonas marina</name>
    <dbReference type="NCBI Taxonomy" id="1815562"/>
    <lineage>
        <taxon>Bacteria</taxon>
        <taxon>Pseudomonadati</taxon>
        <taxon>Pseudomonadota</taxon>
        <taxon>Gammaproteobacteria</taxon>
        <taxon>Oceanospirillales</taxon>
        <taxon>Oceanospirillaceae</taxon>
        <taxon>Neptunomonas</taxon>
    </lineage>
</organism>
<dbReference type="Proteomes" id="UP000282818">
    <property type="component" value="Unassembled WGS sequence"/>
</dbReference>
<dbReference type="AlphaFoldDB" id="A0A437Q9D2"/>
<name>A0A437Q9D2_9GAMM</name>
<protein>
    <recommendedName>
        <fullName evidence="5">DUF3450 family protein</fullName>
    </recommendedName>
</protein>
<reference evidence="3 4" key="1">
    <citation type="submission" date="2019-01" db="EMBL/GenBank/DDBJ databases">
        <authorList>
            <person name="Chen W.-M."/>
        </authorList>
    </citation>
    <scope>NUCLEOTIDE SEQUENCE [LARGE SCALE GENOMIC DNA]</scope>
    <source>
        <strain evidence="3 4">HPM-16</strain>
    </source>
</reference>
<keyword evidence="4" id="KW-1185">Reference proteome</keyword>
<dbReference type="PROSITE" id="PS51257">
    <property type="entry name" value="PROKAR_LIPOPROTEIN"/>
    <property type="match status" value="1"/>
</dbReference>
<evidence type="ECO:0000313" key="4">
    <source>
        <dbReference type="Proteomes" id="UP000282818"/>
    </source>
</evidence>
<accession>A0A437Q9D2</accession>
<proteinExistence type="predicted"/>
<sequence length="214" mass="23374">MKLTLSILFVALALAGCQSTPTQPETAAPQTAPTNEQQTATPPPQASQNQNVDYLSGQLTTMQEQLIQTRADVGRLTQSQQLLLAKTQMLIDAQNTAPAAANGADNSVSVPAMESLSARIEHLSDKLNADFDLVSVYSARGTWILVRYNRRTGEAWLADDGRWNLLVEEGELPVSFYAVNLLPAANDVKGYVAARVDQRTGQTWILVEDRWASF</sequence>
<evidence type="ECO:0000256" key="2">
    <source>
        <dbReference type="SAM" id="SignalP"/>
    </source>
</evidence>
<dbReference type="RefSeq" id="WP_127694013.1">
    <property type="nucleotide sequence ID" value="NZ_SACQ01000003.1"/>
</dbReference>
<dbReference type="EMBL" id="SACQ01000003">
    <property type="protein sequence ID" value="RVU31168.1"/>
    <property type="molecule type" value="Genomic_DNA"/>
</dbReference>
<feature type="chain" id="PRO_5019061956" description="DUF3450 family protein" evidence="2">
    <location>
        <begin position="28"/>
        <end position="214"/>
    </location>
</feature>
<comment type="caution">
    <text evidence="3">The sequence shown here is derived from an EMBL/GenBank/DDBJ whole genome shotgun (WGS) entry which is preliminary data.</text>
</comment>
<gene>
    <name evidence="3" type="ORF">EOE65_09240</name>
</gene>